<dbReference type="SFLD" id="SFLDS00005">
    <property type="entry name" value="Isoprenoid_Synthase_Type_I"/>
    <property type="match status" value="1"/>
</dbReference>
<dbReference type="EMBL" id="JACIFF010000002">
    <property type="protein sequence ID" value="MBB4078368.1"/>
    <property type="molecule type" value="Genomic_DNA"/>
</dbReference>
<reference evidence="7 8" key="1">
    <citation type="submission" date="2020-08" db="EMBL/GenBank/DDBJ databases">
        <title>Genomic Encyclopedia of Type Strains, Phase IV (KMG-IV): sequencing the most valuable type-strain genomes for metagenomic binning, comparative biology and taxonomic classification.</title>
        <authorList>
            <person name="Goeker M."/>
        </authorList>
    </citation>
    <scope>NUCLEOTIDE SEQUENCE [LARGE SCALE GENOMIC DNA]</scope>
    <source>
        <strain evidence="7 8">DSM 105137</strain>
    </source>
</reference>
<dbReference type="CDD" id="cd00685">
    <property type="entry name" value="Trans_IPPS_HT"/>
    <property type="match status" value="1"/>
</dbReference>
<evidence type="ECO:0000256" key="1">
    <source>
        <dbReference type="ARBA" id="ARBA00001946"/>
    </source>
</evidence>
<organism evidence="7 8">
    <name type="scientific">Neolewinella aquimaris</name>
    <dbReference type="NCBI Taxonomy" id="1835722"/>
    <lineage>
        <taxon>Bacteria</taxon>
        <taxon>Pseudomonadati</taxon>
        <taxon>Bacteroidota</taxon>
        <taxon>Saprospiria</taxon>
        <taxon>Saprospirales</taxon>
        <taxon>Lewinellaceae</taxon>
        <taxon>Neolewinella</taxon>
    </lineage>
</organism>
<dbReference type="GO" id="GO:0004161">
    <property type="term" value="F:dimethylallyltranstransferase activity"/>
    <property type="evidence" value="ECO:0007669"/>
    <property type="project" value="UniProtKB-EC"/>
</dbReference>
<dbReference type="Gene3D" id="1.10.600.10">
    <property type="entry name" value="Farnesyl Diphosphate Synthase"/>
    <property type="match status" value="1"/>
</dbReference>
<dbReference type="InterPro" id="IPR033749">
    <property type="entry name" value="Polyprenyl_synt_CS"/>
</dbReference>
<keyword evidence="4" id="KW-0479">Metal-binding</keyword>
<dbReference type="SUPFAM" id="SSF48576">
    <property type="entry name" value="Terpenoid synthases"/>
    <property type="match status" value="1"/>
</dbReference>
<dbReference type="EC" id="2.5.1.1" evidence="7"/>
<accession>A0A840E8H2</accession>
<dbReference type="PANTHER" id="PTHR12001:SF85">
    <property type="entry name" value="SHORT CHAIN ISOPRENYL DIPHOSPHATE SYNTHASE"/>
    <property type="match status" value="1"/>
</dbReference>
<evidence type="ECO:0000313" key="8">
    <source>
        <dbReference type="Proteomes" id="UP000576209"/>
    </source>
</evidence>
<evidence type="ECO:0000313" key="7">
    <source>
        <dbReference type="EMBL" id="MBB4078368.1"/>
    </source>
</evidence>
<dbReference type="GO" id="GO:0008299">
    <property type="term" value="P:isoprenoid biosynthetic process"/>
    <property type="evidence" value="ECO:0007669"/>
    <property type="project" value="InterPro"/>
</dbReference>
<comment type="cofactor">
    <cofactor evidence="1">
        <name>Mg(2+)</name>
        <dbReference type="ChEBI" id="CHEBI:18420"/>
    </cofactor>
</comment>
<dbReference type="PROSITE" id="PS00723">
    <property type="entry name" value="POLYPRENYL_SYNTHASE_1"/>
    <property type="match status" value="1"/>
</dbReference>
<evidence type="ECO:0000256" key="2">
    <source>
        <dbReference type="ARBA" id="ARBA00006706"/>
    </source>
</evidence>
<gene>
    <name evidence="7" type="ORF">GGR28_000981</name>
</gene>
<evidence type="ECO:0000256" key="3">
    <source>
        <dbReference type="ARBA" id="ARBA00022679"/>
    </source>
</evidence>
<protein>
    <submittedName>
        <fullName evidence="7">Geranylgeranyl diphosphate synthase type II</fullName>
        <ecNumber evidence="7">2.5.1.1</ecNumber>
        <ecNumber evidence="7">2.5.1.10</ecNumber>
        <ecNumber evidence="7">2.5.1.29</ecNumber>
    </submittedName>
</protein>
<dbReference type="Proteomes" id="UP000576209">
    <property type="component" value="Unassembled WGS sequence"/>
</dbReference>
<dbReference type="InterPro" id="IPR000092">
    <property type="entry name" value="Polyprenyl_synt"/>
</dbReference>
<dbReference type="SFLD" id="SFLDG01017">
    <property type="entry name" value="Polyprenyl_Transferase_Like"/>
    <property type="match status" value="1"/>
</dbReference>
<dbReference type="EC" id="2.5.1.10" evidence="7"/>
<keyword evidence="5" id="KW-0460">Magnesium</keyword>
<proteinExistence type="inferred from homology"/>
<dbReference type="RefSeq" id="WP_183494621.1">
    <property type="nucleotide sequence ID" value="NZ_JACIFF010000002.1"/>
</dbReference>
<dbReference type="AlphaFoldDB" id="A0A840E8H2"/>
<keyword evidence="8" id="KW-1185">Reference proteome</keyword>
<dbReference type="GO" id="GO:0046872">
    <property type="term" value="F:metal ion binding"/>
    <property type="evidence" value="ECO:0007669"/>
    <property type="project" value="UniProtKB-KW"/>
</dbReference>
<dbReference type="PANTHER" id="PTHR12001">
    <property type="entry name" value="GERANYLGERANYL PYROPHOSPHATE SYNTHASE"/>
    <property type="match status" value="1"/>
</dbReference>
<dbReference type="GO" id="GO:0004337">
    <property type="term" value="F:(2E,6E)-farnesyl diphosphate synthase activity"/>
    <property type="evidence" value="ECO:0007669"/>
    <property type="project" value="UniProtKB-EC"/>
</dbReference>
<sequence length="332" mass="37276">MPPPTRHPVAELRDRFLQRLRESSTSREPRGLYEPISYIMGIGGKRVRPLLALIAARMFGDDEELTAGMPVALAVETFHNFTLLHDDIMDASPLRRGNPTVHEKWDVNTAILSGDLMLIQAYAHLCGAPDKRRTHDLLCTFNRIATGVCEGQQFDVDFELRSHVTIEEYLDMIELKTAVLLGGALEMGALSAGAGREDADHLYAFGRLTGLAFQLHDDLLDTFGDGKQTGKLTGNDIIRNKKTFLYIKTLESLDETQRGELVEWFSHSPEDPAPKVARVTELMRLRDIPRLVAELRDQFQKEAYAHLAAVNGDAAWKDALRQLTEELLSRDN</sequence>
<name>A0A840E8H2_9BACT</name>
<dbReference type="InterPro" id="IPR008949">
    <property type="entry name" value="Isoprenoid_synthase_dom_sf"/>
</dbReference>
<evidence type="ECO:0000256" key="4">
    <source>
        <dbReference type="ARBA" id="ARBA00022723"/>
    </source>
</evidence>
<comment type="similarity">
    <text evidence="2 6">Belongs to the FPP/GGPP synthase family.</text>
</comment>
<dbReference type="EC" id="2.5.1.29" evidence="7"/>
<dbReference type="GO" id="GO:0004311">
    <property type="term" value="F:geranylgeranyl diphosphate synthase activity"/>
    <property type="evidence" value="ECO:0007669"/>
    <property type="project" value="UniProtKB-EC"/>
</dbReference>
<dbReference type="Pfam" id="PF00348">
    <property type="entry name" value="polyprenyl_synt"/>
    <property type="match status" value="1"/>
</dbReference>
<evidence type="ECO:0000256" key="5">
    <source>
        <dbReference type="ARBA" id="ARBA00022842"/>
    </source>
</evidence>
<comment type="caution">
    <text evidence="7">The sequence shown here is derived from an EMBL/GenBank/DDBJ whole genome shotgun (WGS) entry which is preliminary data.</text>
</comment>
<keyword evidence="3 6" id="KW-0808">Transferase</keyword>
<evidence type="ECO:0000256" key="6">
    <source>
        <dbReference type="RuleBase" id="RU004466"/>
    </source>
</evidence>